<evidence type="ECO:0000313" key="3">
    <source>
        <dbReference type="Proteomes" id="UP000008311"/>
    </source>
</evidence>
<dbReference type="EMBL" id="EQ973965">
    <property type="protein sequence ID" value="EEF36852.1"/>
    <property type="molecule type" value="Genomic_DNA"/>
</dbReference>
<keyword evidence="3" id="KW-1185">Reference proteome</keyword>
<dbReference type="InParanoid" id="B9SHM5"/>
<gene>
    <name evidence="2" type="ORF">RCOM_0740830</name>
</gene>
<reference evidence="3" key="1">
    <citation type="journal article" date="2010" name="Nat. Biotechnol.">
        <title>Draft genome sequence of the oilseed species Ricinus communis.</title>
        <authorList>
            <person name="Chan A.P."/>
            <person name="Crabtree J."/>
            <person name="Zhao Q."/>
            <person name="Lorenzi H."/>
            <person name="Orvis J."/>
            <person name="Puiu D."/>
            <person name="Melake-Berhan A."/>
            <person name="Jones K.M."/>
            <person name="Redman J."/>
            <person name="Chen G."/>
            <person name="Cahoon E.B."/>
            <person name="Gedil M."/>
            <person name="Stanke M."/>
            <person name="Haas B.J."/>
            <person name="Wortman J.R."/>
            <person name="Fraser-Liggett C.M."/>
            <person name="Ravel J."/>
            <person name="Rabinowicz P.D."/>
        </authorList>
    </citation>
    <scope>NUCLEOTIDE SEQUENCE [LARGE SCALE GENOMIC DNA]</scope>
    <source>
        <strain evidence="3">cv. Hale</strain>
    </source>
</reference>
<evidence type="ECO:0000313" key="2">
    <source>
        <dbReference type="EMBL" id="EEF36852.1"/>
    </source>
</evidence>
<keyword evidence="1" id="KW-0732">Signal</keyword>
<feature type="chain" id="PRO_5012113035" evidence="1">
    <location>
        <begin position="16"/>
        <end position="120"/>
    </location>
</feature>
<protein>
    <submittedName>
        <fullName evidence="2">Uncharacterized protein</fullName>
    </submittedName>
</protein>
<feature type="signal peptide" evidence="1">
    <location>
        <begin position="1"/>
        <end position="15"/>
    </location>
</feature>
<dbReference type="Proteomes" id="UP000008311">
    <property type="component" value="Unassembled WGS sequence"/>
</dbReference>
<sequence length="120" mass="13664">MWQLLLAAAIVGSTGFVAKHLLHHHDEHSKDKQEPPHDLITTPDVVNDANKQYGLNSNFNQSVFRFFSSTSSLSASKKIKKNSAIKGCRLKFGTVNKKENQRSREYLLICYLFEEARNEV</sequence>
<proteinExistence type="predicted"/>
<name>B9SHM5_RICCO</name>
<accession>B9SHM5</accession>
<dbReference type="AlphaFoldDB" id="B9SHM5"/>
<evidence type="ECO:0000256" key="1">
    <source>
        <dbReference type="SAM" id="SignalP"/>
    </source>
</evidence>
<organism evidence="2 3">
    <name type="scientific">Ricinus communis</name>
    <name type="common">Castor bean</name>
    <dbReference type="NCBI Taxonomy" id="3988"/>
    <lineage>
        <taxon>Eukaryota</taxon>
        <taxon>Viridiplantae</taxon>
        <taxon>Streptophyta</taxon>
        <taxon>Embryophyta</taxon>
        <taxon>Tracheophyta</taxon>
        <taxon>Spermatophyta</taxon>
        <taxon>Magnoliopsida</taxon>
        <taxon>eudicotyledons</taxon>
        <taxon>Gunneridae</taxon>
        <taxon>Pentapetalae</taxon>
        <taxon>rosids</taxon>
        <taxon>fabids</taxon>
        <taxon>Malpighiales</taxon>
        <taxon>Euphorbiaceae</taxon>
        <taxon>Acalyphoideae</taxon>
        <taxon>Acalypheae</taxon>
        <taxon>Ricinus</taxon>
    </lineage>
</organism>